<evidence type="ECO:0000313" key="3">
    <source>
        <dbReference type="Proteomes" id="UP000191820"/>
    </source>
</evidence>
<keyword evidence="1" id="KW-0812">Transmembrane</keyword>
<keyword evidence="3" id="KW-1185">Reference proteome</keyword>
<sequence>MLAEGIDIPWWDEKGWGFRISIFTSILARGKPSKYPVLADEAILRHSRTYDRVLAIIVEISFVFCMLLGGIIYFFFDN</sequence>
<feature type="transmembrane region" description="Helical" evidence="1">
    <location>
        <begin position="53"/>
        <end position="76"/>
    </location>
</feature>
<evidence type="ECO:0000313" key="2">
    <source>
        <dbReference type="EMBL" id="ARD21142.1"/>
    </source>
</evidence>
<dbReference type="EMBL" id="CP020472">
    <property type="protein sequence ID" value="ARD21142.1"/>
    <property type="molecule type" value="Genomic_DNA"/>
</dbReference>
<evidence type="ECO:0000256" key="1">
    <source>
        <dbReference type="SAM" id="Phobius"/>
    </source>
</evidence>
<organism evidence="2 3">
    <name type="scientific">Shewanella japonica</name>
    <dbReference type="NCBI Taxonomy" id="93973"/>
    <lineage>
        <taxon>Bacteria</taxon>
        <taxon>Pseudomonadati</taxon>
        <taxon>Pseudomonadota</taxon>
        <taxon>Gammaproteobacteria</taxon>
        <taxon>Alteromonadales</taxon>
        <taxon>Shewanellaceae</taxon>
        <taxon>Shewanella</taxon>
    </lineage>
</organism>
<name>A0ABN4YCY2_9GAMM</name>
<gene>
    <name evidence="2" type="ORF">SJ2017_0806</name>
</gene>
<keyword evidence="1" id="KW-1133">Transmembrane helix</keyword>
<proteinExistence type="predicted"/>
<accession>A0ABN4YCY2</accession>
<dbReference type="Proteomes" id="UP000191820">
    <property type="component" value="Chromosome"/>
</dbReference>
<reference evidence="2 3" key="1">
    <citation type="submission" date="2017-03" db="EMBL/GenBank/DDBJ databases">
        <title>Genome sequencing of Shewanella japonica KCTC 22435.</title>
        <authorList>
            <person name="Kim K.M."/>
        </authorList>
    </citation>
    <scope>NUCLEOTIDE SEQUENCE [LARGE SCALE GENOMIC DNA]</scope>
    <source>
        <strain evidence="2 3">KCTC 22435</strain>
    </source>
</reference>
<keyword evidence="1" id="KW-0472">Membrane</keyword>
<protein>
    <submittedName>
        <fullName evidence="2">Uncharacterized protein</fullName>
    </submittedName>
</protein>